<dbReference type="InterPro" id="IPR011650">
    <property type="entry name" value="Peptidase_M20_dimer"/>
</dbReference>
<dbReference type="SUPFAM" id="SSF53187">
    <property type="entry name" value="Zn-dependent exopeptidases"/>
    <property type="match status" value="1"/>
</dbReference>
<comment type="cofactor">
    <cofactor evidence="1">
        <name>Zn(2+)</name>
        <dbReference type="ChEBI" id="CHEBI:29105"/>
    </cofactor>
</comment>
<proteinExistence type="inferred from homology"/>
<keyword evidence="4" id="KW-0378">Hydrolase</keyword>
<keyword evidence="5" id="KW-0862">Zinc</keyword>
<dbReference type="PANTHER" id="PTHR43808:SF8">
    <property type="entry name" value="PEPTIDASE M20 DIMERISATION DOMAIN-CONTAINING PROTEIN"/>
    <property type="match status" value="1"/>
</dbReference>
<dbReference type="PROSITE" id="PS00758">
    <property type="entry name" value="ARGE_DAPE_CPG2_1"/>
    <property type="match status" value="1"/>
</dbReference>
<sequence length="442" mass="47752">MSTNVAPEVTSRTIDAEAEVVGLCQDLIRFDTSNPTSTERAAADYVAAKLAEAGIESELIESEPGRASVFARIAGEDPSRGALLLHSHLDVVPADPADWQVDPFAGEIRDGYLWGRGAIDMKDTVAVFLATARELVSSGSRPPRDIVLAFLADEEAGGKLGSQWLVANRPELFEGVTEAIGEGGGFSYPLDDRRRLYPIENAQRGQAWLRLTARGRAGHGSSPNEENAVTALADAISRIGHHKFPIRLIDSVRGLLERVAEIRGVVFDADDIEASLDRLGPDIRELVEVVLRNSANPTMAQAGYQINVIPGVATAGVDGRFLPGQEEAFLAELDSLLQESVTREFIHRDIAMETSYQVPLVEAMASALIAEDPDGIPTPYCNPGGTDAKALSKLGINCYGFKGLRMPHDLDYARLFHGVDERVPLDGLTFGVRVMRRLLAAC</sequence>
<comment type="similarity">
    <text evidence="2">Belongs to the peptidase M20A family.</text>
</comment>
<dbReference type="Gene3D" id="1.10.150.900">
    <property type="match status" value="1"/>
</dbReference>
<name>A0ABY8QSV8_9MICO</name>
<dbReference type="PANTHER" id="PTHR43808">
    <property type="entry name" value="ACETYLORNITHINE DEACETYLASE"/>
    <property type="match status" value="1"/>
</dbReference>
<accession>A0ABY8QSV8</accession>
<evidence type="ECO:0000256" key="1">
    <source>
        <dbReference type="ARBA" id="ARBA00001947"/>
    </source>
</evidence>
<dbReference type="Gene3D" id="3.40.630.10">
    <property type="entry name" value="Zn peptidases"/>
    <property type="match status" value="1"/>
</dbReference>
<keyword evidence="8" id="KW-1185">Reference proteome</keyword>
<dbReference type="Proteomes" id="UP001209083">
    <property type="component" value="Chromosome"/>
</dbReference>
<feature type="domain" description="Peptidase M20 dimerisation" evidence="6">
    <location>
        <begin position="201"/>
        <end position="336"/>
    </location>
</feature>
<dbReference type="Pfam" id="PF07687">
    <property type="entry name" value="M20_dimer"/>
    <property type="match status" value="1"/>
</dbReference>
<dbReference type="InterPro" id="IPR002933">
    <property type="entry name" value="Peptidase_M20"/>
</dbReference>
<gene>
    <name evidence="7" type="ORF">LWF01_18650</name>
</gene>
<evidence type="ECO:0000313" key="8">
    <source>
        <dbReference type="Proteomes" id="UP001209083"/>
    </source>
</evidence>
<dbReference type="Pfam" id="PF01546">
    <property type="entry name" value="Peptidase_M20"/>
    <property type="match status" value="1"/>
</dbReference>
<dbReference type="PIRSF" id="PIRSF036696">
    <property type="entry name" value="ACY-1"/>
    <property type="match status" value="1"/>
</dbReference>
<dbReference type="EMBL" id="CP090958">
    <property type="protein sequence ID" value="WGW12075.1"/>
    <property type="molecule type" value="Genomic_DNA"/>
</dbReference>
<dbReference type="RefSeq" id="WP_349638873.1">
    <property type="nucleotide sequence ID" value="NZ_CP090958.1"/>
</dbReference>
<evidence type="ECO:0000259" key="6">
    <source>
        <dbReference type="Pfam" id="PF07687"/>
    </source>
</evidence>
<evidence type="ECO:0000256" key="5">
    <source>
        <dbReference type="ARBA" id="ARBA00022833"/>
    </source>
</evidence>
<dbReference type="InterPro" id="IPR036264">
    <property type="entry name" value="Bact_exopeptidase_dim_dom"/>
</dbReference>
<evidence type="ECO:0000256" key="3">
    <source>
        <dbReference type="ARBA" id="ARBA00022723"/>
    </source>
</evidence>
<evidence type="ECO:0000256" key="2">
    <source>
        <dbReference type="ARBA" id="ARBA00006247"/>
    </source>
</evidence>
<dbReference type="InterPro" id="IPR001261">
    <property type="entry name" value="ArgE/DapE_CS"/>
</dbReference>
<dbReference type="InterPro" id="IPR050072">
    <property type="entry name" value="Peptidase_M20A"/>
</dbReference>
<keyword evidence="3" id="KW-0479">Metal-binding</keyword>
<reference evidence="7 8" key="1">
    <citation type="submission" date="2023-05" db="EMBL/GenBank/DDBJ databases">
        <title>Lithophilousrod everest ZFBP1038 complete genpme.</title>
        <authorList>
            <person name="Tian M."/>
        </authorList>
    </citation>
    <scope>NUCLEOTIDE SEQUENCE [LARGE SCALE GENOMIC DNA]</scope>
    <source>
        <strain evidence="7 8">ZFBP1038</strain>
    </source>
</reference>
<protein>
    <submittedName>
        <fullName evidence="7">M20/M25/M40 family metallo-hydrolase</fullName>
    </submittedName>
</protein>
<evidence type="ECO:0000256" key="4">
    <source>
        <dbReference type="ARBA" id="ARBA00022801"/>
    </source>
</evidence>
<dbReference type="Gene3D" id="3.30.70.360">
    <property type="match status" value="1"/>
</dbReference>
<dbReference type="SUPFAM" id="SSF55031">
    <property type="entry name" value="Bacterial exopeptidase dimerisation domain"/>
    <property type="match status" value="1"/>
</dbReference>
<evidence type="ECO:0000313" key="7">
    <source>
        <dbReference type="EMBL" id="WGW12075.1"/>
    </source>
</evidence>
<dbReference type="NCBIfam" id="NF005913">
    <property type="entry name" value="PRK07906.1"/>
    <property type="match status" value="1"/>
</dbReference>
<organism evidence="7 8">
    <name type="scientific">Saxibacter everestensis</name>
    <dbReference type="NCBI Taxonomy" id="2909229"/>
    <lineage>
        <taxon>Bacteria</taxon>
        <taxon>Bacillati</taxon>
        <taxon>Actinomycetota</taxon>
        <taxon>Actinomycetes</taxon>
        <taxon>Micrococcales</taxon>
        <taxon>Brevibacteriaceae</taxon>
        <taxon>Saxibacter</taxon>
    </lineage>
</organism>